<gene>
    <name evidence="4" type="ordered locus">Rcas_3732</name>
</gene>
<dbReference type="Gene3D" id="2.60.40.10">
    <property type="entry name" value="Immunoglobulins"/>
    <property type="match status" value="2"/>
</dbReference>
<dbReference type="PANTHER" id="PTHR39198:SF1">
    <property type="entry name" value="ALPHA-GALACTOSIDASE NEW3 DOMAIN-CONTAINING PROTEIN"/>
    <property type="match status" value="1"/>
</dbReference>
<proteinExistence type="predicted"/>
<organism evidence="4 5">
    <name type="scientific">Roseiflexus castenholzii (strain DSM 13941 / HLO8)</name>
    <dbReference type="NCBI Taxonomy" id="383372"/>
    <lineage>
        <taxon>Bacteria</taxon>
        <taxon>Bacillati</taxon>
        <taxon>Chloroflexota</taxon>
        <taxon>Chloroflexia</taxon>
        <taxon>Chloroflexales</taxon>
        <taxon>Roseiflexineae</taxon>
        <taxon>Roseiflexaceae</taxon>
        <taxon>Roseiflexus</taxon>
    </lineage>
</organism>
<evidence type="ECO:0000313" key="5">
    <source>
        <dbReference type="Proteomes" id="UP000000263"/>
    </source>
</evidence>
<name>A7NQC6_ROSCS</name>
<protein>
    <submittedName>
        <fullName evidence="4">Parallel beta-helix repeat</fullName>
    </submittedName>
</protein>
<accession>A7NQC6</accession>
<dbReference type="eggNOG" id="COG1470">
    <property type="taxonomic scope" value="Bacteria"/>
</dbReference>
<evidence type="ECO:0000259" key="2">
    <source>
        <dbReference type="Pfam" id="PF10633"/>
    </source>
</evidence>
<feature type="domain" description="Right handed beta helix" evidence="3">
    <location>
        <begin position="433"/>
        <end position="634"/>
    </location>
</feature>
<dbReference type="Gene3D" id="2.160.20.10">
    <property type="entry name" value="Single-stranded right-handed beta-helix, Pectin lyase-like"/>
    <property type="match status" value="2"/>
</dbReference>
<dbReference type="Proteomes" id="UP000000263">
    <property type="component" value="Chromosome"/>
</dbReference>
<feature type="signal peptide" evidence="1">
    <location>
        <begin position="1"/>
        <end position="27"/>
    </location>
</feature>
<keyword evidence="5" id="KW-1185">Reference proteome</keyword>
<dbReference type="KEGG" id="rca:Rcas_3732"/>
<dbReference type="InterPro" id="IPR012334">
    <property type="entry name" value="Pectin_lyas_fold"/>
</dbReference>
<dbReference type="RefSeq" id="WP_012122195.1">
    <property type="nucleotide sequence ID" value="NC_009767.1"/>
</dbReference>
<dbReference type="SUPFAM" id="SSF51126">
    <property type="entry name" value="Pectin lyase-like"/>
    <property type="match status" value="2"/>
</dbReference>
<reference evidence="4 5" key="1">
    <citation type="submission" date="2007-08" db="EMBL/GenBank/DDBJ databases">
        <title>Complete sequence of Roseiflexus castenholzii DSM 13941.</title>
        <authorList>
            <consortium name="US DOE Joint Genome Institute"/>
            <person name="Copeland A."/>
            <person name="Lucas S."/>
            <person name="Lapidus A."/>
            <person name="Barry K."/>
            <person name="Glavina del Rio T."/>
            <person name="Dalin E."/>
            <person name="Tice H."/>
            <person name="Pitluck S."/>
            <person name="Thompson L.S."/>
            <person name="Brettin T."/>
            <person name="Bruce D."/>
            <person name="Detter J.C."/>
            <person name="Han C."/>
            <person name="Tapia R."/>
            <person name="Schmutz J."/>
            <person name="Larimer F."/>
            <person name="Land M."/>
            <person name="Hauser L."/>
            <person name="Kyrpides N."/>
            <person name="Mikhailova N."/>
            <person name="Bryant D.A."/>
            <person name="Hanada S."/>
            <person name="Tsukatani Y."/>
            <person name="Richardson P."/>
        </authorList>
    </citation>
    <scope>NUCLEOTIDE SEQUENCE [LARGE SCALE GENOMIC DNA]</scope>
    <source>
        <strain evidence="5">DSM 13941 / HLO8</strain>
    </source>
</reference>
<evidence type="ECO:0000259" key="3">
    <source>
        <dbReference type="Pfam" id="PF13229"/>
    </source>
</evidence>
<dbReference type="Pfam" id="PF13229">
    <property type="entry name" value="Beta_helix"/>
    <property type="match status" value="1"/>
</dbReference>
<dbReference type="Pfam" id="PF10633">
    <property type="entry name" value="NPCBM_assoc"/>
    <property type="match status" value="1"/>
</dbReference>
<dbReference type="SMART" id="SM00710">
    <property type="entry name" value="PbH1"/>
    <property type="match status" value="13"/>
</dbReference>
<feature type="domain" description="Alpha-galactosidase NEW3" evidence="2">
    <location>
        <begin position="836"/>
        <end position="909"/>
    </location>
</feature>
<keyword evidence="1" id="KW-0732">Signal</keyword>
<feature type="chain" id="PRO_5002713271" evidence="1">
    <location>
        <begin position="28"/>
        <end position="1822"/>
    </location>
</feature>
<evidence type="ECO:0000313" key="4">
    <source>
        <dbReference type="EMBL" id="ABU59772.1"/>
    </source>
</evidence>
<dbReference type="InterPro" id="IPR011050">
    <property type="entry name" value="Pectin_lyase_fold/virulence"/>
</dbReference>
<dbReference type="InterPro" id="IPR039448">
    <property type="entry name" value="Beta_helix"/>
</dbReference>
<dbReference type="HOGENOM" id="CLU_240403_0_0_0"/>
<dbReference type="STRING" id="383372.Rcas_3732"/>
<dbReference type="InterPro" id="IPR026457">
    <property type="entry name" value="CSLREA_Nterm"/>
</dbReference>
<dbReference type="PANTHER" id="PTHR39198">
    <property type="entry name" value="HYPOTHETICAL MEMBRANE PROTEIN, CONSERVED"/>
    <property type="match status" value="1"/>
</dbReference>
<dbReference type="EMBL" id="CP000804">
    <property type="protein sequence ID" value="ABU59772.1"/>
    <property type="molecule type" value="Genomic_DNA"/>
</dbReference>
<dbReference type="InterPro" id="IPR013783">
    <property type="entry name" value="Ig-like_fold"/>
</dbReference>
<dbReference type="NCBIfam" id="TIGR04214">
    <property type="entry name" value="CSLREA_Nterm"/>
    <property type="match status" value="1"/>
</dbReference>
<dbReference type="InterPro" id="IPR018905">
    <property type="entry name" value="A-galactase_NEW3"/>
</dbReference>
<dbReference type="InterPro" id="IPR006626">
    <property type="entry name" value="PbH1"/>
</dbReference>
<evidence type="ECO:0000256" key="1">
    <source>
        <dbReference type="SAM" id="SignalP"/>
    </source>
</evidence>
<sequence>MTRAYRLLFVLALLAFSVVAPAPSALAATFTVNSTADDPDASPGNGVCQTAGGQCTLRAAIQEANALAGPHTIAFNIPTAAPGYDAAGFWRIRPASALPGITAGNVTIDGRTQPAGNPSWTHPRIVIDGSLITGGANGLTITSSGNTIRRLTIQNFATSASDLLGITGIGIFIRDPGATNNRIHGCYLGTSPDGSSAAANRLAGVQIRNAGNNIIGNPTAGAGPDIDTAGDNALGNLISGNGQTLLIAANVYLTASSYDDGRGNVIRGNLIGTNLAGNAKIGSDPGNQRYGVLLYQYLDDTIIDANVISGHDAVPNPYGIYVFGDSAASSPTDTVISGNVIGTTKGGTSTTRVPNGVGIYIGSASNTLIGGATPAARNIIAGNGVTSPNGHGVQLSSSRVSGTTIQGNYIGLNANGASFGRSGTDSLGNLGHGIFVETNARQTTIRDNVISNNFGNGIRLSSDGSVVVGNRIGVNTASPPISDDTFANGQASIWISRGTTSSASPGNRIGGTNPGDANVIAYGLGSTPVAVQIRSDGTPNTSNNEVIGNFIGVAPTGDALRGSPSTSSIGVYVVGASSLRADNNRIIGNTIGGLGTGIQIESSFTTGNEVSANTIGLAGAGNRYGVWLFQTSGHTIGGAGGVGVNATRNIIANNTLHGVLVGMNSNGNTLLRNLARNNGGASGGHGVMVDATVSQVRISGTETSENNGKGINRAGSPPQPPTIVGITGGSPPTLQVQVPAGANCGASGCRVEVFTSPTRDDAEGPRYLAFLDGAAAGATVNVPVPDCDRFFSATVTDQTNNTSEFTPTMFEAPFSCQTDFILAQTGRTPPGSGPVNPGTIVTYTYTVTNTGASPIVVTISRTDSTGWASTPSPATLNLNAGASGTFTISVAVPSNALAGNYTFSVTAQVGATQRTLNTTTTVAQVYGVAIAPTSQTATFARPQVITFTHAITNTGNGPDTIVVTAAVSPNDGATVSVIGGNCVSLAAFSSCTRQVQLTIPVGPGASLYTVTVTVSSSGNPAIQATATDTASAGAVPQIAPASQLKEGLPGETVTFTHTVTNIGQSDGTFTPSLTLSQGSPWSGSLTDPSSFTLNPNDSRVVTLTVTVPNTPIPDAGTLVTATLTVQASGGASAAAASITRVGLVPGFTLSAATVPTLNLPPGATAVFTHTLTNTGNGLDTFVVTATLSSGLENLTVTPSGPFSLARGASQQVVVQARVRDGQAVGTEQIQVTGARVGGGVPSQTQTDTVNVQAAPGVRLSPGQTENITPPGSVTFTHVLTNVGNVAGNFSVSASGLPAGWSVAGPTNLFPANCLTGLAAGATCRFDLTVTTPLQLPQVPAGVYPFQVQASTTSVSDAVTDTVNVLAVPQFAFTADESGSGAPDTVITFTHRLTNTGNVTDTYTFSIAVSGGGFSADPPATVAAVPPGEGRLVPFAVRIPPAAPAGTTGVITLMATSAQGAPSQSVSDTVTVNEADNARLEVVGPAQQTVFTSGAPAVAIYTLNLFNTGNTTISYTLRLNPASLTGGWTAGVAPTLTAVLPPSATAPTPLTVQVSVPADVVGTQAVTVEALRGDGAGPVLAAETLTTTAQLIATGDLLTPPENQGFGLPGETVVYTHTLRNVRSVADTFVFSALVPLGYEVTLPPATFLSPGEEREVSVSIRIPSGVFSNTVDAMRLSVQSVSDPNVAADAREYTTIRQVVSAVMSPEYVRVVQAGDQVQLTHQLLNTGNTTDTFVLTFTQTLPWNVVLRPSLRTLGPNQQAPFITLDVSVPANAPSGSVNRIRVRAQSQSDPTKVFEVENLFVIPVALPQVTYEVYLPLVKR</sequence>